<name>A0A652YY74_NOCGL</name>
<accession>A0A652YY74</accession>
<organism evidence="8">
    <name type="scientific">Nocardia globerula</name>
    <dbReference type="NCBI Taxonomy" id="1818"/>
    <lineage>
        <taxon>Bacteria</taxon>
        <taxon>Bacillati</taxon>
        <taxon>Actinomycetota</taxon>
        <taxon>Actinomycetes</taxon>
        <taxon>Mycobacteriales</taxon>
        <taxon>Nocardiaceae</taxon>
        <taxon>Nocardia</taxon>
    </lineage>
</organism>
<keyword evidence="4" id="KW-0659">Purine metabolism</keyword>
<dbReference type="EMBL" id="VNIQ01000001">
    <property type="protein sequence ID" value="TYQ08420.1"/>
    <property type="molecule type" value="Genomic_DNA"/>
</dbReference>
<comment type="catalytic activity">
    <reaction evidence="1">
        <text>5-hydroxy-2-oxo-4-ureido-2,5-dihydro-1H-imidazole-5-carboxylate + H(+) = (S)-allantoin + CO2</text>
        <dbReference type="Rhea" id="RHEA:26301"/>
        <dbReference type="ChEBI" id="CHEBI:15378"/>
        <dbReference type="ChEBI" id="CHEBI:15678"/>
        <dbReference type="ChEBI" id="CHEBI:16526"/>
        <dbReference type="ChEBI" id="CHEBI:58639"/>
        <dbReference type="EC" id="4.1.1.97"/>
    </reaction>
</comment>
<dbReference type="Pfam" id="PF09349">
    <property type="entry name" value="OHCU_decarbox"/>
    <property type="match status" value="1"/>
</dbReference>
<dbReference type="PANTHER" id="PTHR43466:SF1">
    <property type="entry name" value="2-OXO-4-HYDROXY-4-CARBOXY-5-UREIDOIMIDAZOLINE DECARBOXYLASE-RELATED"/>
    <property type="match status" value="1"/>
</dbReference>
<dbReference type="InterPro" id="IPR018020">
    <property type="entry name" value="OHCU_decarboxylase"/>
</dbReference>
<dbReference type="AlphaFoldDB" id="A0A652YY74"/>
<keyword evidence="6" id="KW-0456">Lyase</keyword>
<dbReference type="Gene3D" id="1.10.3330.10">
    <property type="entry name" value="Oxo-4-hydroxy-4-carboxy-5-ureidoimidazoline decarboxylase"/>
    <property type="match status" value="1"/>
</dbReference>
<comment type="pathway">
    <text evidence="2">Purine metabolism; urate degradation; (S)-allantoin from urate: step 3/3.</text>
</comment>
<proteinExistence type="predicted"/>
<dbReference type="InterPro" id="IPR036778">
    <property type="entry name" value="OHCU_decarboxylase_sf"/>
</dbReference>
<dbReference type="PANTHER" id="PTHR43466">
    <property type="entry name" value="2-OXO-4-HYDROXY-4-CARBOXY-5-UREIDOIMIDAZOLINE DECARBOXYLASE-RELATED"/>
    <property type="match status" value="1"/>
</dbReference>
<protein>
    <recommendedName>
        <fullName evidence="3">2-oxo-4-hydroxy-4-carboxy-5-ureidoimidazoline decarboxylase</fullName>
        <ecNumber evidence="3">4.1.1.97</ecNumber>
    </recommendedName>
</protein>
<evidence type="ECO:0000313" key="8">
    <source>
        <dbReference type="EMBL" id="TYQ08420.1"/>
    </source>
</evidence>
<evidence type="ECO:0000256" key="6">
    <source>
        <dbReference type="ARBA" id="ARBA00023239"/>
    </source>
</evidence>
<dbReference type="SUPFAM" id="SSF158694">
    <property type="entry name" value="UraD-Like"/>
    <property type="match status" value="1"/>
</dbReference>
<evidence type="ECO:0000256" key="1">
    <source>
        <dbReference type="ARBA" id="ARBA00001163"/>
    </source>
</evidence>
<evidence type="ECO:0000256" key="2">
    <source>
        <dbReference type="ARBA" id="ARBA00004754"/>
    </source>
</evidence>
<dbReference type="NCBIfam" id="NF010372">
    <property type="entry name" value="PRK13798.1"/>
    <property type="match status" value="1"/>
</dbReference>
<evidence type="ECO:0000259" key="7">
    <source>
        <dbReference type="Pfam" id="PF09349"/>
    </source>
</evidence>
<dbReference type="NCBIfam" id="TIGR03180">
    <property type="entry name" value="UraD_2"/>
    <property type="match status" value="1"/>
</dbReference>
<dbReference type="GO" id="GO:0051997">
    <property type="term" value="F:2-oxo-4-hydroxy-4-carboxy-5-ureidoimidazoline decarboxylase activity"/>
    <property type="evidence" value="ECO:0007669"/>
    <property type="project" value="UniProtKB-EC"/>
</dbReference>
<dbReference type="GO" id="GO:0006144">
    <property type="term" value="P:purine nucleobase metabolic process"/>
    <property type="evidence" value="ECO:0007669"/>
    <property type="project" value="UniProtKB-KW"/>
</dbReference>
<keyword evidence="5" id="KW-0210">Decarboxylase</keyword>
<sequence length="174" mass="18911">MDMPTTNSSGLDAFNALADQSVRKALLDCCHSDAWANSLAAARPFASVDALLDSADSVLRDLPESEIDKALAGHPRIGERTENASSSREQAAVSTAGADVLEQLRIKNAEYEDKFSHVYLACASGRSATELLDILQKRLENDPESERRVLRIELAAINRIRLTRLIDSLSGDDA</sequence>
<dbReference type="GO" id="GO:0019628">
    <property type="term" value="P:urate catabolic process"/>
    <property type="evidence" value="ECO:0007669"/>
    <property type="project" value="TreeGrafter"/>
</dbReference>
<dbReference type="EC" id="4.1.1.97" evidence="3"/>
<comment type="caution">
    <text evidence="8">The sequence shown here is derived from an EMBL/GenBank/DDBJ whole genome shotgun (WGS) entry which is preliminary data.</text>
</comment>
<evidence type="ECO:0000256" key="3">
    <source>
        <dbReference type="ARBA" id="ARBA00012257"/>
    </source>
</evidence>
<reference evidence="8" key="1">
    <citation type="submission" date="2019-07" db="EMBL/GenBank/DDBJ databases">
        <title>Genomic Encyclopedia of Type Strains, Phase IV (KMG-IV): sequencing the most valuable type-strain genomes for metagenomic binning, comparative biology and taxonomic classification.</title>
        <authorList>
            <person name="Goeker M."/>
        </authorList>
    </citation>
    <scope>NUCLEOTIDE SEQUENCE</scope>
    <source>
        <strain evidence="8">DSM 44596</strain>
    </source>
</reference>
<dbReference type="InterPro" id="IPR017595">
    <property type="entry name" value="OHCU_decarboxylase-2"/>
</dbReference>
<feature type="domain" description="Oxo-4-hydroxy-4-carboxy-5-ureidoimidazoline decarboxylase" evidence="7">
    <location>
        <begin position="15"/>
        <end position="162"/>
    </location>
</feature>
<evidence type="ECO:0000256" key="4">
    <source>
        <dbReference type="ARBA" id="ARBA00022631"/>
    </source>
</evidence>
<gene>
    <name evidence="8" type="ORF">FNL38_101792</name>
</gene>
<evidence type="ECO:0000256" key="5">
    <source>
        <dbReference type="ARBA" id="ARBA00022793"/>
    </source>
</evidence>